<evidence type="ECO:0000313" key="3">
    <source>
        <dbReference type="Proteomes" id="UP000013827"/>
    </source>
</evidence>
<dbReference type="eggNOG" id="ENOG502S13W">
    <property type="taxonomic scope" value="Eukaryota"/>
</dbReference>
<sequence>MPLFAVGLLAAPAALSASSSRLIPEREWRLAAELHRSRVRRLLSPGFAPAPPPALTKRGEPSARMAGAADGFRKLDTAHPVFNFFEQYYGVTGGKGPRRLARWSPPLESPGGVLLEAATADDLGDGTLHLRGAQVLDGGGGVLYDPAACVPADASPFLWHRDVLAATEAAPPITSCYGLHEWAMLYHPEGAPEPPSARYQGSALQLRVDRETLNAAVEGGVSCTHVDALRFFAPAAARHNRHGGRLERIDQLRLEQPGCVHAHMDLLKAALRLSPWLPAELLADALEVAIAARSLDVAASPYDASAYGLPPIRVELPSGRDEYRAAQVELMHRAAPVRAALRAAFDAYLQAAFCPADVAAAEAAPGEDRFAVATPAGPPWRKALLQRPERTSLPKR</sequence>
<keyword evidence="1" id="KW-0732">Signal</keyword>
<dbReference type="HOGENOM" id="CLU_053604_0_0_1"/>
<dbReference type="Proteomes" id="UP000013827">
    <property type="component" value="Unassembled WGS sequence"/>
</dbReference>
<proteinExistence type="predicted"/>
<organism evidence="2 3">
    <name type="scientific">Emiliania huxleyi (strain CCMP1516)</name>
    <dbReference type="NCBI Taxonomy" id="280463"/>
    <lineage>
        <taxon>Eukaryota</taxon>
        <taxon>Haptista</taxon>
        <taxon>Haptophyta</taxon>
        <taxon>Prymnesiophyceae</taxon>
        <taxon>Isochrysidales</taxon>
        <taxon>Noelaerhabdaceae</taxon>
        <taxon>Emiliania</taxon>
    </lineage>
</organism>
<dbReference type="EnsemblProtists" id="EOD08632">
    <property type="protein sequence ID" value="EOD08632"/>
    <property type="gene ID" value="EMIHUDRAFT_106008"/>
</dbReference>
<protein>
    <submittedName>
        <fullName evidence="2">Uncharacterized protein</fullName>
    </submittedName>
</protein>
<reference evidence="2" key="2">
    <citation type="submission" date="2024-10" db="UniProtKB">
        <authorList>
            <consortium name="EnsemblProtists"/>
        </authorList>
    </citation>
    <scope>IDENTIFICATION</scope>
</reference>
<dbReference type="AlphaFoldDB" id="A0A0D3IBJ7"/>
<dbReference type="RefSeq" id="XP_005761061.1">
    <property type="nucleotide sequence ID" value="XM_005761004.1"/>
</dbReference>
<dbReference type="PaxDb" id="2903-EOD08632"/>
<feature type="chain" id="PRO_5044257222" evidence="1">
    <location>
        <begin position="18"/>
        <end position="396"/>
    </location>
</feature>
<dbReference type="GeneID" id="17254718"/>
<feature type="signal peptide" evidence="1">
    <location>
        <begin position="1"/>
        <end position="17"/>
    </location>
</feature>
<dbReference type="OMA" id="NMDLYKW"/>
<keyword evidence="3" id="KW-1185">Reference proteome</keyword>
<evidence type="ECO:0000313" key="2">
    <source>
        <dbReference type="EnsemblProtists" id="EOD08632"/>
    </source>
</evidence>
<dbReference type="KEGG" id="ehx:EMIHUDRAFT_106008"/>
<accession>A0A0D3IBJ7</accession>
<name>A0A0D3IBJ7_EMIH1</name>
<evidence type="ECO:0000256" key="1">
    <source>
        <dbReference type="SAM" id="SignalP"/>
    </source>
</evidence>
<reference evidence="3" key="1">
    <citation type="journal article" date="2013" name="Nature">
        <title>Pan genome of the phytoplankton Emiliania underpins its global distribution.</title>
        <authorList>
            <person name="Read B.A."/>
            <person name="Kegel J."/>
            <person name="Klute M.J."/>
            <person name="Kuo A."/>
            <person name="Lefebvre S.C."/>
            <person name="Maumus F."/>
            <person name="Mayer C."/>
            <person name="Miller J."/>
            <person name="Monier A."/>
            <person name="Salamov A."/>
            <person name="Young J."/>
            <person name="Aguilar M."/>
            <person name="Claverie J.M."/>
            <person name="Frickenhaus S."/>
            <person name="Gonzalez K."/>
            <person name="Herman E.K."/>
            <person name="Lin Y.C."/>
            <person name="Napier J."/>
            <person name="Ogata H."/>
            <person name="Sarno A.F."/>
            <person name="Shmutz J."/>
            <person name="Schroeder D."/>
            <person name="de Vargas C."/>
            <person name="Verret F."/>
            <person name="von Dassow P."/>
            <person name="Valentin K."/>
            <person name="Van de Peer Y."/>
            <person name="Wheeler G."/>
            <person name="Dacks J.B."/>
            <person name="Delwiche C.F."/>
            <person name="Dyhrman S.T."/>
            <person name="Glockner G."/>
            <person name="John U."/>
            <person name="Richards T."/>
            <person name="Worden A.Z."/>
            <person name="Zhang X."/>
            <person name="Grigoriev I.V."/>
            <person name="Allen A.E."/>
            <person name="Bidle K."/>
            <person name="Borodovsky M."/>
            <person name="Bowler C."/>
            <person name="Brownlee C."/>
            <person name="Cock J.M."/>
            <person name="Elias M."/>
            <person name="Gladyshev V.N."/>
            <person name="Groth M."/>
            <person name="Guda C."/>
            <person name="Hadaegh A."/>
            <person name="Iglesias-Rodriguez M.D."/>
            <person name="Jenkins J."/>
            <person name="Jones B.M."/>
            <person name="Lawson T."/>
            <person name="Leese F."/>
            <person name="Lindquist E."/>
            <person name="Lobanov A."/>
            <person name="Lomsadze A."/>
            <person name="Malik S.B."/>
            <person name="Marsh M.E."/>
            <person name="Mackinder L."/>
            <person name="Mock T."/>
            <person name="Mueller-Roeber B."/>
            <person name="Pagarete A."/>
            <person name="Parker M."/>
            <person name="Probert I."/>
            <person name="Quesneville H."/>
            <person name="Raines C."/>
            <person name="Rensing S.A."/>
            <person name="Riano-Pachon D.M."/>
            <person name="Richier S."/>
            <person name="Rokitta S."/>
            <person name="Shiraiwa Y."/>
            <person name="Soanes D.M."/>
            <person name="van der Giezen M."/>
            <person name="Wahlund T.M."/>
            <person name="Williams B."/>
            <person name="Wilson W."/>
            <person name="Wolfe G."/>
            <person name="Wurch L.L."/>
        </authorList>
    </citation>
    <scope>NUCLEOTIDE SEQUENCE</scope>
</reference>